<feature type="compositionally biased region" description="Low complexity" evidence="2">
    <location>
        <begin position="306"/>
        <end position="321"/>
    </location>
</feature>
<evidence type="ECO:0000256" key="2">
    <source>
        <dbReference type="SAM" id="MobiDB-lite"/>
    </source>
</evidence>
<organism evidence="4">
    <name type="scientific">Cacopsylla melanoneura</name>
    <dbReference type="NCBI Taxonomy" id="428564"/>
    <lineage>
        <taxon>Eukaryota</taxon>
        <taxon>Metazoa</taxon>
        <taxon>Ecdysozoa</taxon>
        <taxon>Arthropoda</taxon>
        <taxon>Hexapoda</taxon>
        <taxon>Insecta</taxon>
        <taxon>Pterygota</taxon>
        <taxon>Neoptera</taxon>
        <taxon>Paraneoptera</taxon>
        <taxon>Hemiptera</taxon>
        <taxon>Sternorrhyncha</taxon>
        <taxon>Psylloidea</taxon>
        <taxon>Psyllidae</taxon>
        <taxon>Psyllinae</taxon>
        <taxon>Cacopsylla</taxon>
    </lineage>
</organism>
<dbReference type="InterPro" id="IPR044822">
    <property type="entry name" value="Myb_DNA-bind_4"/>
</dbReference>
<dbReference type="AlphaFoldDB" id="A0A8D9B832"/>
<reference evidence="4" key="1">
    <citation type="submission" date="2021-05" db="EMBL/GenBank/DDBJ databases">
        <authorList>
            <person name="Alioto T."/>
            <person name="Alioto T."/>
            <person name="Gomez Garrido J."/>
        </authorList>
    </citation>
    <scope>NUCLEOTIDE SEQUENCE</scope>
</reference>
<name>A0A8D9B832_9HEMI</name>
<sequence>MLGINHYVIFLLASQYFSTTLFNPDRSKHTANFNHVSSLLYPSDPTTAPSTVHLQRADPTISSASTGHLQQANPTTAASEAHLQRAVIRAVGDVAGEIDDPDDDLAPQVDPNLTPVEMWRQRTGIEDFPDVTSLLLSIIHTESMNKLFCDKKTPNKKVWELIARTMEEKGFPLAETTKVAAEKADQKYRNLKRRYKIYIDKVEGRAGNTGTCPADPPPYFDMLHPYLSGRADIHVNQSLLRSSLSYSNTPLSPFSPSPSPTPNTPLSSHSPSPSPTGNRSFFSPPSTPAGPSTDPQFTYHRPPTPSSTSSPSPTPGSSSQSRFNYVKKTIRPQTSKNAELLAYLKESDEKEREIREKEVSGLTAFMTEMLKGMKSLEQQRSETLTTFKKKNLILCAYFFMWYHISIHNIHNYHIHNIHTQRAKVYASYVYYVANPYPWAYYDLLYIIYYSKSTYLDT</sequence>
<feature type="region of interest" description="Disordered" evidence="2">
    <location>
        <begin position="250"/>
        <end position="322"/>
    </location>
</feature>
<dbReference type="EMBL" id="HBUF01608253">
    <property type="protein sequence ID" value="CAG6778117.1"/>
    <property type="molecule type" value="Transcribed_RNA"/>
</dbReference>
<evidence type="ECO:0000259" key="3">
    <source>
        <dbReference type="Pfam" id="PF13837"/>
    </source>
</evidence>
<feature type="compositionally biased region" description="Polar residues" evidence="2">
    <location>
        <begin position="277"/>
        <end position="296"/>
    </location>
</feature>
<proteinExistence type="predicted"/>
<dbReference type="Pfam" id="PF13837">
    <property type="entry name" value="Myb_DNA-bind_4"/>
    <property type="match status" value="1"/>
</dbReference>
<evidence type="ECO:0000313" key="4">
    <source>
        <dbReference type="EMBL" id="CAG6778117.1"/>
    </source>
</evidence>
<evidence type="ECO:0000256" key="1">
    <source>
        <dbReference type="SAM" id="Coils"/>
    </source>
</evidence>
<accession>A0A8D9B832</accession>
<feature type="domain" description="Myb/SANT-like DNA-binding" evidence="3">
    <location>
        <begin position="132"/>
        <end position="213"/>
    </location>
</feature>
<feature type="coiled-coil region" evidence="1">
    <location>
        <begin position="174"/>
        <end position="201"/>
    </location>
</feature>
<feature type="compositionally biased region" description="Pro residues" evidence="2">
    <location>
        <begin position="253"/>
        <end position="263"/>
    </location>
</feature>
<dbReference type="Gene3D" id="1.10.10.60">
    <property type="entry name" value="Homeodomain-like"/>
    <property type="match status" value="1"/>
</dbReference>
<keyword evidence="1" id="KW-0175">Coiled coil</keyword>
<protein>
    <recommendedName>
        <fullName evidence="3">Myb/SANT-like DNA-binding domain-containing protein</fullName>
    </recommendedName>
</protein>